<evidence type="ECO:0000313" key="1">
    <source>
        <dbReference type="EMBL" id="EGR34016.1"/>
    </source>
</evidence>
<organism evidence="1 2">
    <name type="scientific">Ichthyophthirius multifiliis</name>
    <name type="common">White spot disease agent</name>
    <name type="synonym">Ich</name>
    <dbReference type="NCBI Taxonomy" id="5932"/>
    <lineage>
        <taxon>Eukaryota</taxon>
        <taxon>Sar</taxon>
        <taxon>Alveolata</taxon>
        <taxon>Ciliophora</taxon>
        <taxon>Intramacronucleata</taxon>
        <taxon>Oligohymenophorea</taxon>
        <taxon>Hymenostomatida</taxon>
        <taxon>Ophryoglenina</taxon>
        <taxon>Ichthyophthirius</taxon>
    </lineage>
</organism>
<keyword evidence="2" id="KW-1185">Reference proteome</keyword>
<proteinExistence type="predicted"/>
<protein>
    <submittedName>
        <fullName evidence="1">Lsm domain protein</fullName>
    </submittedName>
</protein>
<accession>G0QL87</accession>
<reference evidence="1 2" key="1">
    <citation type="submission" date="2011-07" db="EMBL/GenBank/DDBJ databases">
        <authorList>
            <person name="Coyne R."/>
            <person name="Brami D."/>
            <person name="Johnson J."/>
            <person name="Hostetler J."/>
            <person name="Hannick L."/>
            <person name="Clark T."/>
            <person name="Cassidy-Hanley D."/>
            <person name="Inman J."/>
        </authorList>
    </citation>
    <scope>NUCLEOTIDE SEQUENCE [LARGE SCALE GENOMIC DNA]</scope>
    <source>
        <strain evidence="1 2">G5</strain>
    </source>
</reference>
<dbReference type="Proteomes" id="UP000008983">
    <property type="component" value="Unassembled WGS sequence"/>
</dbReference>
<dbReference type="InParanoid" id="G0QL87"/>
<sequence length="93" mass="10823">MSIGLPVKILRESESHVITVEMKTGDQFRGYLAESEVYLRGAQIRFIVIPDFFKNAPMFKRVKAQTKNKNKTLIREKGRKLRDTVVTQIKQKK</sequence>
<dbReference type="STRING" id="857967.G0QL87"/>
<dbReference type="EMBL" id="GL983233">
    <property type="protein sequence ID" value="EGR34016.1"/>
    <property type="molecule type" value="Genomic_DNA"/>
</dbReference>
<gene>
    <name evidence="1" type="ORF">IMG5_027140</name>
</gene>
<dbReference type="InterPro" id="IPR010920">
    <property type="entry name" value="LSM_dom_sf"/>
</dbReference>
<dbReference type="FunCoup" id="G0QL87">
    <property type="interactions" value="525"/>
</dbReference>
<dbReference type="OrthoDB" id="309485at2759"/>
<dbReference type="AlphaFoldDB" id="G0QL87"/>
<dbReference type="RefSeq" id="XP_004039320.1">
    <property type="nucleotide sequence ID" value="XM_004039272.1"/>
</dbReference>
<name>G0QL87_ICHMU</name>
<dbReference type="GeneID" id="14910200"/>
<dbReference type="GO" id="GO:0006396">
    <property type="term" value="P:RNA processing"/>
    <property type="evidence" value="ECO:0007669"/>
    <property type="project" value="InterPro"/>
</dbReference>
<dbReference type="InterPro" id="IPR027141">
    <property type="entry name" value="LSm4/Sm_D1/D3"/>
</dbReference>
<evidence type="ECO:0000313" key="2">
    <source>
        <dbReference type="Proteomes" id="UP000008983"/>
    </source>
</evidence>
<dbReference type="Gene3D" id="2.30.30.100">
    <property type="match status" value="1"/>
</dbReference>
<dbReference type="SUPFAM" id="SSF50182">
    <property type="entry name" value="Sm-like ribonucleoproteins"/>
    <property type="match status" value="1"/>
</dbReference>
<dbReference type="PANTHER" id="PTHR23338">
    <property type="entry name" value="SMALL NUCLEAR RIBONUCLEOPROTEIN SM"/>
    <property type="match status" value="1"/>
</dbReference>
<dbReference type="eggNOG" id="KOG3172">
    <property type="taxonomic scope" value="Eukaryota"/>
</dbReference>
<dbReference type="OMA" id="HESEGHV"/>